<dbReference type="GO" id="GO:0042149">
    <property type="term" value="P:cellular response to glucose starvation"/>
    <property type="evidence" value="ECO:0007669"/>
    <property type="project" value="TreeGrafter"/>
</dbReference>
<dbReference type="GO" id="GO:1904262">
    <property type="term" value="P:negative regulation of TORC1 signaling"/>
    <property type="evidence" value="ECO:0007669"/>
    <property type="project" value="TreeGrafter"/>
</dbReference>
<keyword evidence="2" id="KW-0472">Membrane</keyword>
<dbReference type="Pfam" id="PF09404">
    <property type="entry name" value="C12orf66_like"/>
    <property type="match status" value="1"/>
</dbReference>
<accession>A0AAD9KRI2</accession>
<dbReference type="Gene3D" id="1.10.3450.30">
    <property type="match status" value="1"/>
</dbReference>
<dbReference type="FunFam" id="1.10.3450.30:FF:000001">
    <property type="entry name" value="KICSTOR complex protein C12orf66 homolog"/>
    <property type="match status" value="1"/>
</dbReference>
<dbReference type="GO" id="GO:0061462">
    <property type="term" value="P:protein localization to lysosome"/>
    <property type="evidence" value="ECO:0007669"/>
    <property type="project" value="TreeGrafter"/>
</dbReference>
<evidence type="ECO:0000256" key="5">
    <source>
        <dbReference type="ARBA" id="ARBA00072667"/>
    </source>
</evidence>
<proteinExistence type="inferred from homology"/>
<reference evidence="6" key="1">
    <citation type="journal article" date="2023" name="Mol. Biol. Evol.">
        <title>Third-Generation Sequencing Reveals the Adaptive Role of the Epigenome in Three Deep-Sea Polychaetes.</title>
        <authorList>
            <person name="Perez M."/>
            <person name="Aroh O."/>
            <person name="Sun Y."/>
            <person name="Lan Y."/>
            <person name="Juniper S.K."/>
            <person name="Young C.R."/>
            <person name="Angers B."/>
            <person name="Qian P.Y."/>
        </authorList>
    </citation>
    <scope>NUCLEOTIDE SEQUENCE</scope>
    <source>
        <strain evidence="6">R07B-5</strain>
    </source>
</reference>
<protein>
    <recommendedName>
        <fullName evidence="5">KICSTOR subunit 2</fullName>
    </recommendedName>
</protein>
<dbReference type="GO" id="GO:0034198">
    <property type="term" value="P:cellular response to amino acid starvation"/>
    <property type="evidence" value="ECO:0007669"/>
    <property type="project" value="TreeGrafter"/>
</dbReference>
<dbReference type="InterPro" id="IPR018544">
    <property type="entry name" value="KICS_2"/>
</dbReference>
<dbReference type="SUPFAM" id="SSF160651">
    <property type="entry name" value="FLJ32549 C-terminal domain-like"/>
    <property type="match status" value="1"/>
</dbReference>
<keyword evidence="3" id="KW-0458">Lysosome</keyword>
<gene>
    <name evidence="6" type="ORF">NP493_670g01003</name>
</gene>
<dbReference type="PANTHER" id="PTHR31581">
    <property type="entry name" value="KICSTOR COMPLEX PROTEIN C12ORF66"/>
    <property type="match status" value="1"/>
</dbReference>
<dbReference type="AlphaFoldDB" id="A0AAD9KRI2"/>
<dbReference type="PANTHER" id="PTHR31581:SF1">
    <property type="entry name" value="KICSTOR SUBUNIT 2"/>
    <property type="match status" value="1"/>
</dbReference>
<comment type="subcellular location">
    <subcellularLocation>
        <location evidence="1">Lysosome membrane</location>
    </subcellularLocation>
</comment>
<organism evidence="6 7">
    <name type="scientific">Ridgeia piscesae</name>
    <name type="common">Tubeworm</name>
    <dbReference type="NCBI Taxonomy" id="27915"/>
    <lineage>
        <taxon>Eukaryota</taxon>
        <taxon>Metazoa</taxon>
        <taxon>Spiralia</taxon>
        <taxon>Lophotrochozoa</taxon>
        <taxon>Annelida</taxon>
        <taxon>Polychaeta</taxon>
        <taxon>Sedentaria</taxon>
        <taxon>Canalipalpata</taxon>
        <taxon>Sabellida</taxon>
        <taxon>Siboglinidae</taxon>
        <taxon>Ridgeia</taxon>
    </lineage>
</organism>
<evidence type="ECO:0000256" key="3">
    <source>
        <dbReference type="ARBA" id="ARBA00023228"/>
    </source>
</evidence>
<comment type="caution">
    <text evidence="6">The sequence shown here is derived from an EMBL/GenBank/DDBJ whole genome shotgun (WGS) entry which is preliminary data.</text>
</comment>
<name>A0AAD9KRI2_RIDPI</name>
<evidence type="ECO:0000313" key="6">
    <source>
        <dbReference type="EMBL" id="KAK2176329.1"/>
    </source>
</evidence>
<dbReference type="SUPFAM" id="SSF158548">
    <property type="entry name" value="FLJ32549 domain-like"/>
    <property type="match status" value="1"/>
</dbReference>
<evidence type="ECO:0000256" key="4">
    <source>
        <dbReference type="ARBA" id="ARBA00060863"/>
    </source>
</evidence>
<dbReference type="EMBL" id="JAODUO010000669">
    <property type="protein sequence ID" value="KAK2176329.1"/>
    <property type="molecule type" value="Genomic_DNA"/>
</dbReference>
<dbReference type="GO" id="GO:0005765">
    <property type="term" value="C:lysosomal membrane"/>
    <property type="evidence" value="ECO:0007669"/>
    <property type="project" value="UniProtKB-SubCell"/>
</dbReference>
<evidence type="ECO:0000256" key="1">
    <source>
        <dbReference type="ARBA" id="ARBA00004656"/>
    </source>
</evidence>
<sequence length="449" mass="50916">MAGLPPVSKEQAVLESYFLSLSKFAFDKAKDIAEREKDNQKTQPVTLAWSHMLSCLVSLAMAEKAYASLLYLGQNLGHKLFGRKDSLKTSYGCVLADLRRIETMTLTVADSVNPNIAPSDGDLLDELFGHLCGQLCHFVMARSKVMEFYEHIMSVVGHSHTVAYQQLLDAINDITETHQKGFHHPILSPIKSSFNLECDIMRHLLMAQLYLQHWQFLPSLLQLNDAHSKLTSLSGVAGVKEGKKLGFVSSSKSLSLPALYQWHTKYKRLLVSKFSLYFYDVLSRQAPRSEMKHLVSKASVDFFGKIGTFQKKADACNVSIVFNVTGMEHMYKGAGYHHPKSYTEPPQGLDSFPAIFSYPTEREERHWPSVVSILTDRDDELSTQEKVYFSDESLQCTYFLTRVEPRMTLVVIFEQKKSERDSFVNNFLTDMCVHLRCTKLLTSLKPGLK</sequence>
<dbReference type="Proteomes" id="UP001209878">
    <property type="component" value="Unassembled WGS sequence"/>
</dbReference>
<evidence type="ECO:0000313" key="7">
    <source>
        <dbReference type="Proteomes" id="UP001209878"/>
    </source>
</evidence>
<evidence type="ECO:0000256" key="2">
    <source>
        <dbReference type="ARBA" id="ARBA00023136"/>
    </source>
</evidence>
<dbReference type="InterPro" id="IPR038060">
    <property type="entry name" value="C12orf66-like_central_sf"/>
</dbReference>
<comment type="similarity">
    <text evidence="4">Belongs to the KICS2 family.</text>
</comment>
<keyword evidence="7" id="KW-1185">Reference proteome</keyword>